<evidence type="ECO:0000256" key="1">
    <source>
        <dbReference type="SAM" id="Phobius"/>
    </source>
</evidence>
<dbReference type="Pfam" id="PF14780">
    <property type="entry name" value="NEPRO_N"/>
    <property type="match status" value="1"/>
</dbReference>
<keyword evidence="1" id="KW-1133">Transmembrane helix</keyword>
<dbReference type="Proteomes" id="UP000245383">
    <property type="component" value="Unassembled WGS sequence"/>
</dbReference>
<feature type="domain" description="Nucleolus and neural progenitor protein-like N-terminal" evidence="2">
    <location>
        <begin position="60"/>
        <end position="213"/>
    </location>
</feature>
<keyword evidence="1" id="KW-0472">Membrane</keyword>
<gene>
    <name evidence="3" type="ORF">BB561_002026</name>
</gene>
<dbReference type="InterPro" id="IPR027951">
    <property type="entry name" value="Nepro_N"/>
</dbReference>
<accession>A0A2T9YS21</accession>
<name>A0A2T9YS21_9FUNG</name>
<reference evidence="3 4" key="1">
    <citation type="journal article" date="2018" name="MBio">
        <title>Comparative Genomics Reveals the Core Gene Toolbox for the Fungus-Insect Symbiosis.</title>
        <authorList>
            <person name="Wang Y."/>
            <person name="Stata M."/>
            <person name="Wang W."/>
            <person name="Stajich J.E."/>
            <person name="White M.M."/>
            <person name="Moncalvo J.M."/>
        </authorList>
    </citation>
    <scope>NUCLEOTIDE SEQUENCE [LARGE SCALE GENOMIC DNA]</scope>
    <source>
        <strain evidence="3 4">SWE-8-4</strain>
    </source>
</reference>
<dbReference type="PANTHER" id="PTHR34761">
    <property type="entry name" value="NUCLEOLUS AND NEURAL PROGENITOR PROTEIN"/>
    <property type="match status" value="1"/>
</dbReference>
<dbReference type="EMBL" id="MBFR01000064">
    <property type="protein sequence ID" value="PVU95132.1"/>
    <property type="molecule type" value="Genomic_DNA"/>
</dbReference>
<evidence type="ECO:0000313" key="3">
    <source>
        <dbReference type="EMBL" id="PVU95132.1"/>
    </source>
</evidence>
<dbReference type="STRING" id="133385.A0A2T9YS21"/>
<dbReference type="AlphaFoldDB" id="A0A2T9YS21"/>
<dbReference type="OrthoDB" id="114080at2759"/>
<keyword evidence="4" id="KW-1185">Reference proteome</keyword>
<organism evidence="3 4">
    <name type="scientific">Smittium simulii</name>
    <dbReference type="NCBI Taxonomy" id="133385"/>
    <lineage>
        <taxon>Eukaryota</taxon>
        <taxon>Fungi</taxon>
        <taxon>Fungi incertae sedis</taxon>
        <taxon>Zoopagomycota</taxon>
        <taxon>Kickxellomycotina</taxon>
        <taxon>Harpellomycetes</taxon>
        <taxon>Harpellales</taxon>
        <taxon>Legeriomycetaceae</taxon>
        <taxon>Smittium</taxon>
    </lineage>
</organism>
<keyword evidence="1" id="KW-0812">Transmembrane</keyword>
<evidence type="ECO:0000259" key="2">
    <source>
        <dbReference type="Pfam" id="PF14780"/>
    </source>
</evidence>
<dbReference type="InterPro" id="IPR052835">
    <property type="entry name" value="Nepro"/>
</dbReference>
<evidence type="ECO:0000313" key="4">
    <source>
        <dbReference type="Proteomes" id="UP000245383"/>
    </source>
</evidence>
<comment type="caution">
    <text evidence="3">The sequence shown here is derived from an EMBL/GenBank/DDBJ whole genome shotgun (WGS) entry which is preliminary data.</text>
</comment>
<proteinExistence type="predicted"/>
<feature type="transmembrane region" description="Helical" evidence="1">
    <location>
        <begin position="180"/>
        <end position="202"/>
    </location>
</feature>
<dbReference type="GO" id="GO:0005634">
    <property type="term" value="C:nucleus"/>
    <property type="evidence" value="ECO:0007669"/>
    <property type="project" value="TreeGrafter"/>
</dbReference>
<sequence length="339" mass="39266">MDTIDQVNFNAPKTQIFKRAFLDKHFNTQDIHSNDTKCLIDPNNVSTFNHSSNLNRLEYYFRHASLIEMVDECTLLNKIIIMYHNQQRRSSNFKKLQALNVCFKKLLKANPKQFIQNILKSFYSGQQHKKKQNEYDQVPSKMFMKTCALRALELIKLAIKILDLSKQVYTMYLDQVQQTFFMNLSLVICGLVSRLSVLTVVFKNEFISLYGLLLNWIPNLPADKNIQSNIKFDICNDLLSESSKLEESLTHELSENHNLQFFQDSHKYKKAEDVPDKILLELKAILNTRSNNQTHINSKKNQSEVLGIPADLSTGSKSLTVQTDLYNWNDADEDLGDPM</sequence>
<dbReference type="PANTHER" id="PTHR34761:SF1">
    <property type="entry name" value="NUCLEOLUS AND NEURAL PROGENITOR PROTEIN"/>
    <property type="match status" value="1"/>
</dbReference>
<protein>
    <recommendedName>
        <fullName evidence="2">Nucleolus and neural progenitor protein-like N-terminal domain-containing protein</fullName>
    </recommendedName>
</protein>